<protein>
    <submittedName>
        <fullName evidence="2">Uncharacterized protein LOC105427632</fullName>
    </submittedName>
</protein>
<accession>A0A6I9W6U7</accession>
<evidence type="ECO:0000313" key="2">
    <source>
        <dbReference type="RefSeq" id="XP_011637767.1"/>
    </source>
</evidence>
<reference evidence="2" key="1">
    <citation type="submission" date="2025-08" db="UniProtKB">
        <authorList>
            <consortium name="RefSeq"/>
        </authorList>
    </citation>
    <scope>IDENTIFICATION</scope>
</reference>
<keyword evidence="1" id="KW-1185">Reference proteome</keyword>
<gene>
    <name evidence="2" type="primary">LOC105427632</name>
</gene>
<name>A0A6I9W6U7_9HYME</name>
<proteinExistence type="predicted"/>
<dbReference type="Proteomes" id="UP000504615">
    <property type="component" value="Unplaced"/>
</dbReference>
<sequence length="228" mass="26559">MYTCGEAICFIGNMFVRRTEIVQLLLLYCIVAQSYPLTNKVGSSLMQSKTESELTTEEAVADTTNHRMRRQTSRERDWRNWLNLFTWLLSDTTDNQRGEKKTDDKESQLLRMEFDIDSQNDKISMANFDAEDISKNEDSFNCKGIFIFTLLCLELDPIPIKLTMKMGRINESLNIDSMPMKQVETISKGKNVRTKRLVHNPDSYVELELKRNTELAMRHIHLTNYSII</sequence>
<evidence type="ECO:0000313" key="1">
    <source>
        <dbReference type="Proteomes" id="UP000504615"/>
    </source>
</evidence>
<dbReference type="AlphaFoldDB" id="A0A6I9W6U7"/>
<dbReference type="KEGG" id="pbar:105427632"/>
<dbReference type="GeneID" id="105427632"/>
<organism evidence="1 2">
    <name type="scientific">Pogonomyrmex barbatus</name>
    <name type="common">red harvester ant</name>
    <dbReference type="NCBI Taxonomy" id="144034"/>
    <lineage>
        <taxon>Eukaryota</taxon>
        <taxon>Metazoa</taxon>
        <taxon>Ecdysozoa</taxon>
        <taxon>Arthropoda</taxon>
        <taxon>Hexapoda</taxon>
        <taxon>Insecta</taxon>
        <taxon>Pterygota</taxon>
        <taxon>Neoptera</taxon>
        <taxon>Endopterygota</taxon>
        <taxon>Hymenoptera</taxon>
        <taxon>Apocrita</taxon>
        <taxon>Aculeata</taxon>
        <taxon>Formicoidea</taxon>
        <taxon>Formicidae</taxon>
        <taxon>Myrmicinae</taxon>
        <taxon>Pogonomyrmex</taxon>
    </lineage>
</organism>
<dbReference type="RefSeq" id="XP_011637767.1">
    <property type="nucleotide sequence ID" value="XM_011639465.2"/>
</dbReference>